<dbReference type="Proteomes" id="UP000822688">
    <property type="component" value="Chromosome 3"/>
</dbReference>
<evidence type="ECO:0000313" key="2">
    <source>
        <dbReference type="EMBL" id="KAG0584073.1"/>
    </source>
</evidence>
<feature type="transmembrane region" description="Helical" evidence="1">
    <location>
        <begin position="36"/>
        <end position="59"/>
    </location>
</feature>
<keyword evidence="1" id="KW-1133">Transmembrane helix</keyword>
<keyword evidence="3" id="KW-1185">Reference proteome</keyword>
<feature type="transmembrane region" description="Helical" evidence="1">
    <location>
        <begin position="12"/>
        <end position="29"/>
    </location>
</feature>
<evidence type="ECO:0000313" key="3">
    <source>
        <dbReference type="Proteomes" id="UP000822688"/>
    </source>
</evidence>
<reference evidence="2" key="1">
    <citation type="submission" date="2020-06" db="EMBL/GenBank/DDBJ databases">
        <title>WGS assembly of Ceratodon purpureus strain R40.</title>
        <authorList>
            <person name="Carey S.B."/>
            <person name="Jenkins J."/>
            <person name="Shu S."/>
            <person name="Lovell J.T."/>
            <person name="Sreedasyam A."/>
            <person name="Maumus F."/>
            <person name="Tiley G.P."/>
            <person name="Fernandez-Pozo N."/>
            <person name="Barry K."/>
            <person name="Chen C."/>
            <person name="Wang M."/>
            <person name="Lipzen A."/>
            <person name="Daum C."/>
            <person name="Saski C.A."/>
            <person name="Payton A.C."/>
            <person name="Mcbreen J.C."/>
            <person name="Conrad R.E."/>
            <person name="Kollar L.M."/>
            <person name="Olsson S."/>
            <person name="Huttunen S."/>
            <person name="Landis J.B."/>
            <person name="Wickett N.J."/>
            <person name="Johnson M.G."/>
            <person name="Rensing S.A."/>
            <person name="Grimwood J."/>
            <person name="Schmutz J."/>
            <person name="Mcdaniel S.F."/>
        </authorList>
    </citation>
    <scope>NUCLEOTIDE SEQUENCE</scope>
    <source>
        <strain evidence="2">R40</strain>
    </source>
</reference>
<keyword evidence="1" id="KW-0472">Membrane</keyword>
<comment type="caution">
    <text evidence="2">The sequence shown here is derived from an EMBL/GenBank/DDBJ whole genome shotgun (WGS) entry which is preliminary data.</text>
</comment>
<organism evidence="2 3">
    <name type="scientific">Ceratodon purpureus</name>
    <name type="common">Fire moss</name>
    <name type="synonym">Dicranum purpureum</name>
    <dbReference type="NCBI Taxonomy" id="3225"/>
    <lineage>
        <taxon>Eukaryota</taxon>
        <taxon>Viridiplantae</taxon>
        <taxon>Streptophyta</taxon>
        <taxon>Embryophyta</taxon>
        <taxon>Bryophyta</taxon>
        <taxon>Bryophytina</taxon>
        <taxon>Bryopsida</taxon>
        <taxon>Dicranidae</taxon>
        <taxon>Pseudoditrichales</taxon>
        <taxon>Ditrichaceae</taxon>
        <taxon>Ceratodon</taxon>
    </lineage>
</organism>
<accession>A0A8T0INP6</accession>
<evidence type="ECO:0000256" key="1">
    <source>
        <dbReference type="SAM" id="Phobius"/>
    </source>
</evidence>
<keyword evidence="1" id="KW-0812">Transmembrane</keyword>
<protein>
    <submittedName>
        <fullName evidence="2">Uncharacterized protein</fullName>
    </submittedName>
</protein>
<name>A0A8T0INP6_CERPU</name>
<dbReference type="AlphaFoldDB" id="A0A8T0INP6"/>
<proteinExistence type="predicted"/>
<sequence length="88" mass="9719">MIPLLVNPVSHVPLFLCSCILPYPLKWAVDIILGDLLLHLAMLWCVVIIFLSACLQGLFLDNVFLFMHLAATFGHHDLFTTGKTLAAG</sequence>
<dbReference type="EMBL" id="CM026423">
    <property type="protein sequence ID" value="KAG0584073.1"/>
    <property type="molecule type" value="Genomic_DNA"/>
</dbReference>
<gene>
    <name evidence="2" type="ORF">KC19_3G182900</name>
</gene>